<evidence type="ECO:0008006" key="6">
    <source>
        <dbReference type="Google" id="ProtNLM"/>
    </source>
</evidence>
<dbReference type="SUPFAM" id="SSF50960">
    <property type="entry name" value="TolB, C-terminal domain"/>
    <property type="match status" value="1"/>
</dbReference>
<comment type="caution">
    <text evidence="4">The sequence shown here is derived from an EMBL/GenBank/DDBJ whole genome shotgun (WGS) entry which is preliminary data.</text>
</comment>
<evidence type="ECO:0000256" key="3">
    <source>
        <dbReference type="SAM" id="MobiDB-lite"/>
    </source>
</evidence>
<feature type="compositionally biased region" description="Polar residues" evidence="3">
    <location>
        <begin position="721"/>
        <end position="734"/>
    </location>
</feature>
<feature type="compositionally biased region" description="Acidic residues" evidence="3">
    <location>
        <begin position="1439"/>
        <end position="1479"/>
    </location>
</feature>
<dbReference type="GO" id="GO:0016567">
    <property type="term" value="P:protein ubiquitination"/>
    <property type="evidence" value="ECO:0007669"/>
    <property type="project" value="InterPro"/>
</dbReference>
<gene>
    <name evidence="4" type="ORF">NCGR_LOCUS44993</name>
</gene>
<dbReference type="PANTHER" id="PTHR13129:SF4">
    <property type="entry name" value="DDB1- AND CUL4-ASSOCIATED FACTOR 1"/>
    <property type="match status" value="1"/>
</dbReference>
<keyword evidence="2" id="KW-0539">Nucleus</keyword>
<dbReference type="GO" id="GO:0005634">
    <property type="term" value="C:nucleus"/>
    <property type="evidence" value="ECO:0007669"/>
    <property type="project" value="UniProtKB-SubCell"/>
</dbReference>
<evidence type="ECO:0000313" key="4">
    <source>
        <dbReference type="EMBL" id="CAD6261599.1"/>
    </source>
</evidence>
<protein>
    <recommendedName>
        <fullName evidence="6">LisH domain-containing protein</fullName>
    </recommendedName>
</protein>
<dbReference type="Proteomes" id="UP000604825">
    <property type="component" value="Unassembled WGS sequence"/>
</dbReference>
<feature type="region of interest" description="Disordered" evidence="3">
    <location>
        <begin position="175"/>
        <end position="196"/>
    </location>
</feature>
<dbReference type="InterPro" id="IPR033270">
    <property type="entry name" value="VPRBP/DCAF1"/>
</dbReference>
<name>A0A811QUL6_9POAL</name>
<dbReference type="PANTHER" id="PTHR13129">
    <property type="entry name" value="VPRBP PROTEIN-RELATED"/>
    <property type="match status" value="1"/>
</dbReference>
<feature type="region of interest" description="Disordered" evidence="3">
    <location>
        <begin position="1401"/>
        <end position="1516"/>
    </location>
</feature>
<feature type="region of interest" description="Disordered" evidence="3">
    <location>
        <begin position="1"/>
        <end position="27"/>
    </location>
</feature>
<feature type="region of interest" description="Disordered" evidence="3">
    <location>
        <begin position="705"/>
        <end position="739"/>
    </location>
</feature>
<organism evidence="4 5">
    <name type="scientific">Miscanthus lutarioriparius</name>
    <dbReference type="NCBI Taxonomy" id="422564"/>
    <lineage>
        <taxon>Eukaryota</taxon>
        <taxon>Viridiplantae</taxon>
        <taxon>Streptophyta</taxon>
        <taxon>Embryophyta</taxon>
        <taxon>Tracheophyta</taxon>
        <taxon>Spermatophyta</taxon>
        <taxon>Magnoliopsida</taxon>
        <taxon>Liliopsida</taxon>
        <taxon>Poales</taxon>
        <taxon>Poaceae</taxon>
        <taxon>PACMAD clade</taxon>
        <taxon>Panicoideae</taxon>
        <taxon>Andropogonodae</taxon>
        <taxon>Andropogoneae</taxon>
        <taxon>Saccharinae</taxon>
        <taxon>Miscanthus</taxon>
    </lineage>
</organism>
<keyword evidence="5" id="KW-1185">Reference proteome</keyword>
<dbReference type="InterPro" id="IPR015943">
    <property type="entry name" value="WD40/YVTN_repeat-like_dom_sf"/>
</dbReference>
<dbReference type="OrthoDB" id="27563at2759"/>
<dbReference type="EMBL" id="CAJGYO010000012">
    <property type="protein sequence ID" value="CAD6261599.1"/>
    <property type="molecule type" value="Genomic_DNA"/>
</dbReference>
<evidence type="ECO:0000313" key="5">
    <source>
        <dbReference type="Proteomes" id="UP000604825"/>
    </source>
</evidence>
<accession>A0A811QUL6</accession>
<proteinExistence type="predicted"/>
<evidence type="ECO:0000256" key="1">
    <source>
        <dbReference type="ARBA" id="ARBA00004123"/>
    </source>
</evidence>
<feature type="region of interest" description="Disordered" evidence="3">
    <location>
        <begin position="229"/>
        <end position="256"/>
    </location>
</feature>
<dbReference type="GO" id="GO:0080008">
    <property type="term" value="C:Cul4-RING E3 ubiquitin ligase complex"/>
    <property type="evidence" value="ECO:0007669"/>
    <property type="project" value="TreeGrafter"/>
</dbReference>
<sequence length="1516" mass="165745">MAESEKEAAAATAAAAEPGSGPPHEDEDALLARAHTVVSRILDRELDPNPRLLHTPRHHVRAPRSQLTQRSITQTQGAHLQLGSWPICSGVKNKPTDAEMLRTYAIGLLAMVASSGGQLVEDVLTLGVSAKLWRFLSDKSPFLGMPHLLREMLIIHKTPSILEAEIYSRGKSRLAQDGSRLDGTSGCDTKSKYGEKNSVPRLLKDEEISENGELLKRKLGRAPSRLRVKGKAGDSLPECEMTPLSPTSGLRIGGRSTRDRNVVRVDDPKKATDVNNRSASLESFSAISKEEYEDRFRDCIIGLKDISDIVFEGKVQTVGEQRAVEEAVQTSEDQDLENFVISDKAQLLQLREKYSIQCLQILGESMKDQEGRDHFAQLPDVLKLICALAAHRKFAALFVDRGGIQKILSIPRITPTYMGLSACLFTFGSLQSTMERVCALSSDTLDSVVELALQLLECPQDLARKNVAIFFAAAFVFKAVLDLFDARDGMQKLRYPMWMRSGRAHLLQLVDSIRPSKSIRSIARNTSSARAGYKPFDISNEAMDAVFRQIQRDRKLGLALVRARWPVLDKFVASNGHMTMLELCKFQAHGDRYLRDLTQYAIGVLHIITLMPQPHVRKSIVQGTLSNNRAGMAVLLDTVKSLDYIDHEVICPALNVLVNLVCPPPSISNKPLSTANQQPAAAQALASESRDKNFEKSILDRNLLANQGESRERSGDGNPAERNNTLHQGTSTPVVPSGVVGDRRITLGVGGGGPGLAAQLEQGYRQAREVVRANNGIKILLQLLGSRMVTHPVAIDSIRALACRVLLGLARDDTIAHILTKLQVLTNSGKETTLAATDAAAPALRRIERAGIAAATPISYHSRFDFSAVLPAHQVAALEASSVQQQWPSGRVQGFLSDKINMSTDQSSQKTDSILPSSKKKALTFSSSFSRRALSPHPISGSRASNILKSPVPIAADTGDAEMLNKIPLSLPLKRKLVDVKDNNSTSASKRLATTDQMYQPSAFQTPAPTRKGLSVTVDSPTSFHCGRTNFNNVSTDNLDNSQGTPGALTTTALPGVNDQQSGNLERMTLDSLIVQYLKHQHRQCPAPVTTLPPLSLLHPHVCPEPSRSLSAPANIAAQMGSREISRQFSGIQIPRGDRHFIYSRFKQCRVCRDEASLLTCMTFLGDASRVAAGPLHTFDDCKAARFNHSGTSFAALSTDTAQREVQLYDVQTYTLATRLPDNTSSSGSGRGYIQPIIHFSPSDTMLLWNGVLWDTRQPNPVHQFDQFTDYCGGGFHPAGNEAILNSEVWDLRKFKLLRSVPSLDQTVIKFNGTGDVIYAILRRNLEDVTASINARRVRQPLFPAFRTIDAVTYSDIATVQIDRCVLDLATEPNDSLIGVVAMDDHQELFSSARLFEVGRKRITDDDSDPEDAGDSDDEDDDDNDDSDDDVLLAPVLEGDTDSEELSSSSDDGDEDGGDDIPSSDDIEDDPEFIDDGGDFEGGGGLMDNLGDDEGEDDESDMMESFSSGDEEGWIM</sequence>
<comment type="subcellular location">
    <subcellularLocation>
        <location evidence="1">Nucleus</location>
    </subcellularLocation>
</comment>
<reference evidence="4" key="1">
    <citation type="submission" date="2020-10" db="EMBL/GenBank/DDBJ databases">
        <authorList>
            <person name="Han B."/>
            <person name="Lu T."/>
            <person name="Zhao Q."/>
            <person name="Huang X."/>
            <person name="Zhao Y."/>
        </authorList>
    </citation>
    <scope>NUCLEOTIDE SEQUENCE</scope>
</reference>
<evidence type="ECO:0000256" key="2">
    <source>
        <dbReference type="ARBA" id="ARBA00023242"/>
    </source>
</evidence>
<feature type="compositionally biased region" description="Acidic residues" evidence="3">
    <location>
        <begin position="1406"/>
        <end position="1431"/>
    </location>
</feature>
<feature type="compositionally biased region" description="Acidic residues" evidence="3">
    <location>
        <begin position="1490"/>
        <end position="1502"/>
    </location>
</feature>
<dbReference type="Gene3D" id="2.130.10.10">
    <property type="entry name" value="YVTN repeat-like/Quinoprotein amine dehydrogenase"/>
    <property type="match status" value="1"/>
</dbReference>
<feature type="region of interest" description="Disordered" evidence="3">
    <location>
        <begin position="48"/>
        <end position="69"/>
    </location>
</feature>